<proteinExistence type="predicted"/>
<evidence type="ECO:0000313" key="1">
    <source>
        <dbReference type="EMBL" id="BDV35449.1"/>
    </source>
</evidence>
<dbReference type="EMBL" id="AP027142">
    <property type="protein sequence ID" value="BDV35449.1"/>
    <property type="molecule type" value="Genomic_DNA"/>
</dbReference>
<sequence>MTIRLYGNVKNQGPVPQAELGARLSQLAICCRGLEWAIQDLCAGAETDSGRRLSELASRLAEQSERLAQTLAAEIEEPLD</sequence>
<dbReference type="RefSeq" id="WP_202072153.1">
    <property type="nucleotide sequence ID" value="NZ_AP027142.1"/>
</dbReference>
<accession>A0ABN6VJ76</accession>
<reference evidence="1 2" key="1">
    <citation type="journal article" date="2023" name="Int. J. Syst. Evol. Microbiol.">
        <title>Methylocystis iwaonis sp. nov., a type II methane-oxidizing bacterium from surface soil of a rice paddy field in Japan, and emended description of the genus Methylocystis (ex Whittenbury et al. 1970) Bowman et al. 1993.</title>
        <authorList>
            <person name="Kaise H."/>
            <person name="Sawadogo J.B."/>
            <person name="Alam M.S."/>
            <person name="Ueno C."/>
            <person name="Dianou D."/>
            <person name="Shinjo R."/>
            <person name="Asakawa S."/>
        </authorList>
    </citation>
    <scope>NUCLEOTIDE SEQUENCE [LARGE SCALE GENOMIC DNA]</scope>
    <source>
        <strain evidence="1 2">SS37A-Re</strain>
    </source>
</reference>
<protein>
    <submittedName>
        <fullName evidence="1">Uncharacterized protein</fullName>
    </submittedName>
</protein>
<evidence type="ECO:0000313" key="2">
    <source>
        <dbReference type="Proteomes" id="UP001317629"/>
    </source>
</evidence>
<keyword evidence="2" id="KW-1185">Reference proteome</keyword>
<organism evidence="1 2">
    <name type="scientific">Methylocystis iwaonis</name>
    <dbReference type="NCBI Taxonomy" id="2885079"/>
    <lineage>
        <taxon>Bacteria</taxon>
        <taxon>Pseudomonadati</taxon>
        <taxon>Pseudomonadota</taxon>
        <taxon>Alphaproteobacteria</taxon>
        <taxon>Hyphomicrobiales</taxon>
        <taxon>Methylocystaceae</taxon>
        <taxon>Methylocystis</taxon>
    </lineage>
</organism>
<name>A0ABN6VJ76_9HYPH</name>
<gene>
    <name evidence="1" type="ORF">SS37A_29780</name>
</gene>
<dbReference type="Proteomes" id="UP001317629">
    <property type="component" value="Chromosome"/>
</dbReference>